<organism evidence="1 2">
    <name type="scientific">Candidatus Propionivibrio dominans</name>
    <dbReference type="NCBI Taxonomy" id="2954373"/>
    <lineage>
        <taxon>Bacteria</taxon>
        <taxon>Pseudomonadati</taxon>
        <taxon>Pseudomonadota</taxon>
        <taxon>Betaproteobacteria</taxon>
        <taxon>Rhodocyclales</taxon>
        <taxon>Rhodocyclaceae</taxon>
        <taxon>Propionivibrio</taxon>
    </lineage>
</organism>
<dbReference type="Proteomes" id="UP000886602">
    <property type="component" value="Unassembled WGS sequence"/>
</dbReference>
<dbReference type="GO" id="GO:0003677">
    <property type="term" value="F:DNA binding"/>
    <property type="evidence" value="ECO:0007669"/>
    <property type="project" value="UniProtKB-KW"/>
</dbReference>
<evidence type="ECO:0000313" key="2">
    <source>
        <dbReference type="Proteomes" id="UP000886602"/>
    </source>
</evidence>
<reference evidence="1" key="1">
    <citation type="submission" date="2020-10" db="EMBL/GenBank/DDBJ databases">
        <title>Connecting structure to function with the recovery of over 1000 high-quality activated sludge metagenome-assembled genomes encoding full-length rRNA genes using long-read sequencing.</title>
        <authorList>
            <person name="Singleton C.M."/>
            <person name="Petriglieri F."/>
            <person name="Kristensen J.M."/>
            <person name="Kirkegaard R.H."/>
            <person name="Michaelsen T.Y."/>
            <person name="Andersen M.H."/>
            <person name="Karst S.M."/>
            <person name="Dueholm M.S."/>
            <person name="Nielsen P.H."/>
            <person name="Albertsen M."/>
        </authorList>
    </citation>
    <scope>NUCLEOTIDE SEQUENCE</scope>
    <source>
        <strain evidence="1">EsbW_18-Q3-R4-48_MAXAC.044</strain>
    </source>
</reference>
<evidence type="ECO:0000313" key="1">
    <source>
        <dbReference type="EMBL" id="MBK7424503.1"/>
    </source>
</evidence>
<name>A0A9D7I9T8_9RHOO</name>
<gene>
    <name evidence="1" type="ORF">IPJ48_16280</name>
</gene>
<dbReference type="EMBL" id="JADJNC010000031">
    <property type="protein sequence ID" value="MBK7424503.1"/>
    <property type="molecule type" value="Genomic_DNA"/>
</dbReference>
<dbReference type="AlphaFoldDB" id="A0A9D7I9T8"/>
<sequence length="145" mass="16228">MTLENLIGKGLQREPTSQAEITRFRAKIATKLVDAKSETLSLDTRFDVAYEALLQIGLASLRANGFRPDSRGGHHVLALQTLTTTIGYPRERIRLLDEYRRQRGLGLYDGSFDPSVIEVAAVIGEAINLQQHFQQWLAATHPELL</sequence>
<accession>A0A9D7I9T8</accession>
<protein>
    <submittedName>
        <fullName evidence="1">DNA-binding protein</fullName>
    </submittedName>
</protein>
<comment type="caution">
    <text evidence="1">The sequence shown here is derived from an EMBL/GenBank/DDBJ whole genome shotgun (WGS) entry which is preliminary data.</text>
</comment>
<keyword evidence="1" id="KW-0238">DNA-binding</keyword>
<proteinExistence type="predicted"/>